<sequence>MVGQSHSTVEIGQCLWREGDCIVKVLLRTHYPYSGTEEIMETKLVRIAEISATSKHPIFTSVYHLINEDMLKQCHRELDGNKAVGIDKVTKDEYGKNLDRNIKELVQRLKNKSFKPFPSLRVYIPKGNGKKRPLGIASYEDKIVQMAVKKILGAIYEPRFLNCMYGFRPNRGCHEAIKEVYQRISYGKISYIVDADIKGFFDHIDHDWMMKFLEWNIQDRNLLWLIRKYLKAGIIEQGKFEPTEEGSAQGSVMSPMLANIYMHYVLTLWFKLVVQREMHGECFLVNFADDFVAGFQYKSEAERYYKELKERMEKFGLELESSKSRLIEFGRFAEQNRRARGECKPETFDFLGFTFYCSKTRKGGFVPKVQTSRKKFEQKVRAYKNWIYDNRNRPMREIIKELNVKLIGHYRYYGVTWNFRKITTFLHRVQQFLFKAMNRRGCRRAYTWNGFVEMLKYYPLAKPKTYYCLY</sequence>
<dbReference type="GO" id="GO:0003964">
    <property type="term" value="F:RNA-directed DNA polymerase activity"/>
    <property type="evidence" value="ECO:0007669"/>
    <property type="project" value="UniProtKB-KW"/>
</dbReference>
<dbReference type="InterPro" id="IPR030931">
    <property type="entry name" value="Group_II_RT_mat"/>
</dbReference>
<dbReference type="InterPro" id="IPR043502">
    <property type="entry name" value="DNA/RNA_pol_sf"/>
</dbReference>
<feature type="domain" description="Reverse transcriptase" evidence="2">
    <location>
        <begin position="105"/>
        <end position="355"/>
    </location>
</feature>
<dbReference type="InterPro" id="IPR051083">
    <property type="entry name" value="GrpII_Intron_Splice-Mob/Def"/>
</dbReference>
<dbReference type="NCBIfam" id="TIGR04416">
    <property type="entry name" value="group_II_RT_mat"/>
    <property type="match status" value="1"/>
</dbReference>
<dbReference type="AlphaFoldDB" id="A7AZP9"/>
<dbReference type="InterPro" id="IPR000477">
    <property type="entry name" value="RT_dom"/>
</dbReference>
<dbReference type="eggNOG" id="COG3344">
    <property type="taxonomic scope" value="Bacteria"/>
</dbReference>
<reference evidence="3 4" key="2">
    <citation type="submission" date="2007-06" db="EMBL/GenBank/DDBJ databases">
        <title>Draft genome sequence of Ruminococcus gnavus (ATCC 29149).</title>
        <authorList>
            <person name="Sudarsanam P."/>
            <person name="Ley R."/>
            <person name="Guruge J."/>
            <person name="Turnbaugh P.J."/>
            <person name="Mahowald M."/>
            <person name="Liep D."/>
            <person name="Gordon J."/>
        </authorList>
    </citation>
    <scope>NUCLEOTIDE SEQUENCE [LARGE SCALE GENOMIC DNA]</scope>
    <source>
        <strain evidence="3 4">ATCC 29149</strain>
    </source>
</reference>
<reference evidence="3 4" key="1">
    <citation type="submission" date="2007-04" db="EMBL/GenBank/DDBJ databases">
        <authorList>
            <person name="Fulton L."/>
            <person name="Clifton S."/>
            <person name="Fulton B."/>
            <person name="Xu J."/>
            <person name="Minx P."/>
            <person name="Pepin K.H."/>
            <person name="Johnson M."/>
            <person name="Thiruvilangam P."/>
            <person name="Bhonagiri V."/>
            <person name="Nash W.E."/>
            <person name="Mardis E.R."/>
            <person name="Wilson R.K."/>
        </authorList>
    </citation>
    <scope>NUCLEOTIDE SEQUENCE [LARGE SCALE GENOMIC DNA]</scope>
    <source>
        <strain evidence="3 4">ATCC 29149</strain>
    </source>
</reference>
<keyword evidence="3" id="KW-0808">Transferase</keyword>
<keyword evidence="3" id="KW-0695">RNA-directed DNA polymerase</keyword>
<dbReference type="PANTHER" id="PTHR34047:SF8">
    <property type="entry name" value="PROTEIN YKFC"/>
    <property type="match status" value="1"/>
</dbReference>
<evidence type="ECO:0000259" key="2">
    <source>
        <dbReference type="PROSITE" id="PS50878"/>
    </source>
</evidence>
<feature type="coiled-coil region" evidence="1">
    <location>
        <begin position="298"/>
        <end position="325"/>
    </location>
</feature>
<dbReference type="PANTHER" id="PTHR34047">
    <property type="entry name" value="NUCLEAR INTRON MATURASE 1, MITOCHONDRIAL-RELATED"/>
    <property type="match status" value="1"/>
</dbReference>
<gene>
    <name evidence="3" type="ORF">RUMGNA_00772</name>
</gene>
<dbReference type="Proteomes" id="UP000004410">
    <property type="component" value="Unassembled WGS sequence"/>
</dbReference>
<dbReference type="EMBL" id="AAYG02000006">
    <property type="protein sequence ID" value="EDN78910.1"/>
    <property type="molecule type" value="Genomic_DNA"/>
</dbReference>
<proteinExistence type="predicted"/>
<evidence type="ECO:0000313" key="3">
    <source>
        <dbReference type="EMBL" id="EDN78910.1"/>
    </source>
</evidence>
<name>A7AZP9_MEDG7</name>
<dbReference type="CDD" id="cd01651">
    <property type="entry name" value="RT_G2_intron"/>
    <property type="match status" value="1"/>
</dbReference>
<keyword evidence="3" id="KW-0548">Nucleotidyltransferase</keyword>
<evidence type="ECO:0000313" key="4">
    <source>
        <dbReference type="Proteomes" id="UP000004410"/>
    </source>
</evidence>
<accession>A7AZP9</accession>
<dbReference type="PaxDb" id="411470-RUMGNA_00772"/>
<comment type="caution">
    <text evidence="3">The sequence shown here is derived from an EMBL/GenBank/DDBJ whole genome shotgun (WGS) entry which is preliminary data.</text>
</comment>
<keyword evidence="1" id="KW-0175">Coiled coil</keyword>
<organism evidence="3 4">
    <name type="scientific">Mediterraneibacter gnavus (strain ATCC 29149 / DSM 114966 / JCM 6515 / VPI C7-9)</name>
    <name type="common">Ruminococcus gnavus</name>
    <dbReference type="NCBI Taxonomy" id="411470"/>
    <lineage>
        <taxon>Bacteria</taxon>
        <taxon>Bacillati</taxon>
        <taxon>Bacillota</taxon>
        <taxon>Clostridia</taxon>
        <taxon>Lachnospirales</taxon>
        <taxon>Lachnospiraceae</taxon>
        <taxon>Mediterraneibacter</taxon>
    </lineage>
</organism>
<evidence type="ECO:0000256" key="1">
    <source>
        <dbReference type="SAM" id="Coils"/>
    </source>
</evidence>
<protein>
    <submittedName>
        <fullName evidence="3">Reverse transcriptase (RNA-dependent DNA polymerase)</fullName>
    </submittedName>
</protein>
<dbReference type="PROSITE" id="PS50878">
    <property type="entry name" value="RT_POL"/>
    <property type="match status" value="1"/>
</dbReference>
<dbReference type="Pfam" id="PF00078">
    <property type="entry name" value="RVT_1"/>
    <property type="match status" value="1"/>
</dbReference>
<dbReference type="SUPFAM" id="SSF56672">
    <property type="entry name" value="DNA/RNA polymerases"/>
    <property type="match status" value="1"/>
</dbReference>